<dbReference type="AlphaFoldDB" id="A0A6J4TLP6"/>
<sequence length="163" mass="19352">MDLLDRMLGHDRWATTQLLERCASLTDAQLDQAFDIGHRTLRETLDHMVYVVDFWTGWMTGRPVDHDRTRHRYDRSIAALGERHERYHATFAAFARQASDERRLDDTFVDHYAVRQSLGATIVQVHHHNAQHRNEVRHMLERLGVVELWDYDPQEWEHVTGRI</sequence>
<evidence type="ECO:0000313" key="2">
    <source>
        <dbReference type="EMBL" id="CAA9526736.1"/>
    </source>
</evidence>
<reference evidence="2" key="1">
    <citation type="submission" date="2020-02" db="EMBL/GenBank/DDBJ databases">
        <authorList>
            <person name="Meier V. D."/>
        </authorList>
    </citation>
    <scope>NUCLEOTIDE SEQUENCE</scope>
    <source>
        <strain evidence="2">AVDCRST_MAG73</strain>
    </source>
</reference>
<evidence type="ECO:0000259" key="1">
    <source>
        <dbReference type="Pfam" id="PF12867"/>
    </source>
</evidence>
<gene>
    <name evidence="2" type="ORF">AVDCRST_MAG73-470</name>
</gene>
<dbReference type="InterPro" id="IPR024775">
    <property type="entry name" value="DinB-like"/>
</dbReference>
<dbReference type="EMBL" id="CADCWE010000032">
    <property type="protein sequence ID" value="CAA9526736.1"/>
    <property type="molecule type" value="Genomic_DNA"/>
</dbReference>
<accession>A0A6J4TLP6</accession>
<dbReference type="Pfam" id="PF12867">
    <property type="entry name" value="DinB_2"/>
    <property type="match status" value="1"/>
</dbReference>
<dbReference type="InterPro" id="IPR034660">
    <property type="entry name" value="DinB/YfiT-like"/>
</dbReference>
<dbReference type="Gene3D" id="1.20.120.450">
    <property type="entry name" value="dinb family like domain"/>
    <property type="match status" value="1"/>
</dbReference>
<organism evidence="2">
    <name type="scientific">uncultured Thermomicrobiales bacterium</name>
    <dbReference type="NCBI Taxonomy" id="1645740"/>
    <lineage>
        <taxon>Bacteria</taxon>
        <taxon>Pseudomonadati</taxon>
        <taxon>Thermomicrobiota</taxon>
        <taxon>Thermomicrobia</taxon>
        <taxon>Thermomicrobiales</taxon>
        <taxon>environmental samples</taxon>
    </lineage>
</organism>
<feature type="domain" description="DinB-like" evidence="1">
    <location>
        <begin position="13"/>
        <end position="135"/>
    </location>
</feature>
<proteinExistence type="predicted"/>
<protein>
    <recommendedName>
        <fullName evidence="1">DinB-like domain-containing protein</fullName>
    </recommendedName>
</protein>
<dbReference type="SUPFAM" id="SSF109854">
    <property type="entry name" value="DinB/YfiT-like putative metalloenzymes"/>
    <property type="match status" value="1"/>
</dbReference>
<name>A0A6J4TLP6_9BACT</name>